<dbReference type="Proteomes" id="UP000245783">
    <property type="component" value="Unassembled WGS sequence"/>
</dbReference>
<organism evidence="1 2">
    <name type="scientific">Ceraceosorus guamensis</name>
    <dbReference type="NCBI Taxonomy" id="1522189"/>
    <lineage>
        <taxon>Eukaryota</taxon>
        <taxon>Fungi</taxon>
        <taxon>Dikarya</taxon>
        <taxon>Basidiomycota</taxon>
        <taxon>Ustilaginomycotina</taxon>
        <taxon>Exobasidiomycetes</taxon>
        <taxon>Ceraceosorales</taxon>
        <taxon>Ceraceosoraceae</taxon>
        <taxon>Ceraceosorus</taxon>
    </lineage>
</organism>
<sequence length="97" mass="10801">MYATAARSEGAVLLPAVCLLQPDETATSEARAVHPHDPQTRAPSLLSATIAGGRSSLARKRIPWQQKIDRATGERVERRKQRVGIARGVMRYRRRNL</sequence>
<gene>
    <name evidence="1" type="ORF">IE81DRAFT_324062</name>
</gene>
<reference evidence="1 2" key="1">
    <citation type="journal article" date="2018" name="Mol. Biol. Evol.">
        <title>Broad Genomic Sampling Reveals a Smut Pathogenic Ancestry of the Fungal Clade Ustilaginomycotina.</title>
        <authorList>
            <person name="Kijpornyongpan T."/>
            <person name="Mondo S.J."/>
            <person name="Barry K."/>
            <person name="Sandor L."/>
            <person name="Lee J."/>
            <person name="Lipzen A."/>
            <person name="Pangilinan J."/>
            <person name="LaButti K."/>
            <person name="Hainaut M."/>
            <person name="Henrissat B."/>
            <person name="Grigoriev I.V."/>
            <person name="Spatafora J.W."/>
            <person name="Aime M.C."/>
        </authorList>
    </citation>
    <scope>NUCLEOTIDE SEQUENCE [LARGE SCALE GENOMIC DNA]</scope>
    <source>
        <strain evidence="1 2">MCA 4658</strain>
    </source>
</reference>
<dbReference type="EMBL" id="KZ819386">
    <property type="protein sequence ID" value="PWN41890.1"/>
    <property type="molecule type" value="Genomic_DNA"/>
</dbReference>
<evidence type="ECO:0000313" key="2">
    <source>
        <dbReference type="Proteomes" id="UP000245783"/>
    </source>
</evidence>
<protein>
    <submittedName>
        <fullName evidence="1">Uncharacterized protein</fullName>
    </submittedName>
</protein>
<dbReference type="GeneID" id="37036005"/>
<proteinExistence type="predicted"/>
<accession>A0A316VWP4</accession>
<dbReference type="RefSeq" id="XP_025369050.1">
    <property type="nucleotide sequence ID" value="XM_025514135.1"/>
</dbReference>
<name>A0A316VWP4_9BASI</name>
<keyword evidence="2" id="KW-1185">Reference proteome</keyword>
<evidence type="ECO:0000313" key="1">
    <source>
        <dbReference type="EMBL" id="PWN41890.1"/>
    </source>
</evidence>
<dbReference type="InParanoid" id="A0A316VWP4"/>
<dbReference type="AlphaFoldDB" id="A0A316VWP4"/>